<comment type="subcellular location">
    <subcellularLocation>
        <location evidence="1">Nucleus</location>
    </subcellularLocation>
</comment>
<keyword evidence="6 14" id="KW-0347">Helicase</keyword>
<name>A0A061S0Q0_9CHLO</name>
<dbReference type="CDD" id="cd00873">
    <property type="entry name" value="KU80"/>
    <property type="match status" value="1"/>
</dbReference>
<evidence type="ECO:0000313" key="14">
    <source>
        <dbReference type="EMBL" id="JAC78702.1"/>
    </source>
</evidence>
<dbReference type="Gene3D" id="2.40.290.10">
    <property type="match status" value="1"/>
</dbReference>
<dbReference type="GO" id="GO:0005524">
    <property type="term" value="F:ATP binding"/>
    <property type="evidence" value="ECO:0007669"/>
    <property type="project" value="UniProtKB-KW"/>
</dbReference>
<keyword evidence="3" id="KW-0547">Nucleotide-binding</keyword>
<dbReference type="PANTHER" id="PTHR12604">
    <property type="entry name" value="KU AUTOANTIGEN DNA HELICASE"/>
    <property type="match status" value="1"/>
</dbReference>
<evidence type="ECO:0000256" key="5">
    <source>
        <dbReference type="ARBA" id="ARBA00022801"/>
    </source>
</evidence>
<evidence type="ECO:0000256" key="6">
    <source>
        <dbReference type="ARBA" id="ARBA00022806"/>
    </source>
</evidence>
<comment type="similarity">
    <text evidence="2">Belongs to the ku80 family.</text>
</comment>
<keyword evidence="10" id="KW-0234">DNA repair</keyword>
<dbReference type="SMART" id="SM00559">
    <property type="entry name" value="Ku78"/>
    <property type="match status" value="1"/>
</dbReference>
<dbReference type="GO" id="GO:0043564">
    <property type="term" value="C:Ku70:Ku80 complex"/>
    <property type="evidence" value="ECO:0007669"/>
    <property type="project" value="InterPro"/>
</dbReference>
<keyword evidence="11" id="KW-0539">Nucleus</keyword>
<protein>
    <submittedName>
        <fullName evidence="14">ATP-dependent DNA helicase 2 subunit 2</fullName>
    </submittedName>
</protein>
<evidence type="ECO:0000256" key="9">
    <source>
        <dbReference type="ARBA" id="ARBA00023172"/>
    </source>
</evidence>
<dbReference type="SUPFAM" id="SSF53300">
    <property type="entry name" value="vWA-like"/>
    <property type="match status" value="1"/>
</dbReference>
<dbReference type="GO" id="GO:0042162">
    <property type="term" value="F:telomeric DNA binding"/>
    <property type="evidence" value="ECO:0007669"/>
    <property type="project" value="InterPro"/>
</dbReference>
<dbReference type="EMBL" id="GBEZ01006711">
    <property type="protein sequence ID" value="JAC78702.1"/>
    <property type="molecule type" value="Transcribed_RNA"/>
</dbReference>
<evidence type="ECO:0000256" key="4">
    <source>
        <dbReference type="ARBA" id="ARBA00022763"/>
    </source>
</evidence>
<dbReference type="InterPro" id="IPR036494">
    <property type="entry name" value="Ku_C_sf"/>
</dbReference>
<dbReference type="Gene3D" id="3.40.50.410">
    <property type="entry name" value="von Willebrand factor, type A domain"/>
    <property type="match status" value="1"/>
</dbReference>
<evidence type="ECO:0000256" key="3">
    <source>
        <dbReference type="ARBA" id="ARBA00022741"/>
    </source>
</evidence>
<dbReference type="GO" id="GO:0016787">
    <property type="term" value="F:hydrolase activity"/>
    <property type="evidence" value="ECO:0007669"/>
    <property type="project" value="UniProtKB-KW"/>
</dbReference>
<evidence type="ECO:0000256" key="12">
    <source>
        <dbReference type="SAM" id="MobiDB-lite"/>
    </source>
</evidence>
<dbReference type="Pfam" id="PF08785">
    <property type="entry name" value="Ku_PK_bind"/>
    <property type="match status" value="1"/>
</dbReference>
<dbReference type="GO" id="GO:0000723">
    <property type="term" value="P:telomere maintenance"/>
    <property type="evidence" value="ECO:0007669"/>
    <property type="project" value="InterPro"/>
</dbReference>
<dbReference type="Gene3D" id="1.25.40.240">
    <property type="entry name" value="Ku, C-terminal domain"/>
    <property type="match status" value="1"/>
</dbReference>
<dbReference type="SUPFAM" id="SSF100939">
    <property type="entry name" value="SPOC domain-like"/>
    <property type="match status" value="1"/>
</dbReference>
<evidence type="ECO:0000259" key="13">
    <source>
        <dbReference type="SMART" id="SM00559"/>
    </source>
</evidence>
<feature type="domain" description="Ku" evidence="13">
    <location>
        <begin position="277"/>
        <end position="417"/>
    </location>
</feature>
<dbReference type="GO" id="GO:0003690">
    <property type="term" value="F:double-stranded DNA binding"/>
    <property type="evidence" value="ECO:0007669"/>
    <property type="project" value="TreeGrafter"/>
</dbReference>
<evidence type="ECO:0000256" key="7">
    <source>
        <dbReference type="ARBA" id="ARBA00022840"/>
    </source>
</evidence>
<dbReference type="GO" id="GO:0004386">
    <property type="term" value="F:helicase activity"/>
    <property type="evidence" value="ECO:0007669"/>
    <property type="project" value="UniProtKB-KW"/>
</dbReference>
<keyword evidence="4" id="KW-0227">DNA damage</keyword>
<dbReference type="GO" id="GO:0006310">
    <property type="term" value="P:DNA recombination"/>
    <property type="evidence" value="ECO:0007669"/>
    <property type="project" value="UniProtKB-KW"/>
</dbReference>
<evidence type="ECO:0000256" key="10">
    <source>
        <dbReference type="ARBA" id="ARBA00023204"/>
    </source>
</evidence>
<evidence type="ECO:0000256" key="1">
    <source>
        <dbReference type="ARBA" id="ARBA00004123"/>
    </source>
</evidence>
<dbReference type="InterPro" id="IPR006164">
    <property type="entry name" value="DNA_bd_Ku70/Ku80"/>
</dbReference>
<proteinExistence type="inferred from homology"/>
<accession>A0A061S0Q0</accession>
<keyword evidence="5" id="KW-0378">Hydrolase</keyword>
<dbReference type="GO" id="GO:0006303">
    <property type="term" value="P:double-strand break repair via nonhomologous end joining"/>
    <property type="evidence" value="ECO:0007669"/>
    <property type="project" value="InterPro"/>
</dbReference>
<dbReference type="InterPro" id="IPR024193">
    <property type="entry name" value="Ku80"/>
</dbReference>
<dbReference type="Pfam" id="PF02735">
    <property type="entry name" value="Ku"/>
    <property type="match status" value="1"/>
</dbReference>
<sequence>MSRNQVSQVILLDVSTSMLEHLPSIRQTLAGYLVSKMHGSPKHEVGLVSFGTSGTDNAVHDEVGDPLQYTCISTAWAVKPPTKDELRIVSKLTCGTGAADVAEALVVAVDLHKRHREAALRKASQISSSVTLVSSFASATGDADAEFLDSVIEHMQSLQLSLEILQLPGSSDGPLAKCVPALEYLVSNLPSCTLTQVKGAAQLLSCFKAREVLPTTLFRGPLAIAPQLEIPVYVYKKTSEVRLPSTKLYSDRAEKGAPSATHEVRIDTDFKSAADPDVSVPPEERVRAFPYGKQMVPMDESQERLLRFSAEKGFRVLGFVPRDQAPRHQFMADTNVVLPEPGNDRAARGISAVARAMARSGQVAIARATWRSNTSTVAIGALTPCLGGLHHADCMYFNVLPFMEDSRSLAFPSFSDGKHKPSKAQLRAAEQLIRRMDLGCGQSEQLAPESTGNPTLAYFHQVIAERMLEEPIGGDAGTRLRPALRCPFEGAEDLKAVGEALAESLSQEVAAVSGKDPETGSGLGDRLVEAAAPVKSDDREMMRSITEPAVGVLTPVRDFRQMMARPDRRVAALDGIKQVAARLVSESSGRRSFGTAVECVRALREACTGLGAAESDAFNAFLKSLRDRFGSDPARQLFWSDLIAAGICFISWKEVPGCHCRPDDAVSLLQPQGIKEEDQKPIKSEPVDENRDVKEEVEQEEEKQCYDF</sequence>
<organism evidence="14">
    <name type="scientific">Tetraselmis sp. GSL018</name>
    <dbReference type="NCBI Taxonomy" id="582737"/>
    <lineage>
        <taxon>Eukaryota</taxon>
        <taxon>Viridiplantae</taxon>
        <taxon>Chlorophyta</taxon>
        <taxon>core chlorophytes</taxon>
        <taxon>Chlorodendrophyceae</taxon>
        <taxon>Chlorodendrales</taxon>
        <taxon>Chlorodendraceae</taxon>
        <taxon>Tetraselmis</taxon>
    </lineage>
</organism>
<dbReference type="PANTHER" id="PTHR12604:SF4">
    <property type="entry name" value="X-RAY REPAIR CROSS-COMPLEMENTING PROTEIN 5"/>
    <property type="match status" value="1"/>
</dbReference>
<dbReference type="Gene3D" id="1.10.1600.10">
    <property type="match status" value="1"/>
</dbReference>
<evidence type="ECO:0000256" key="2">
    <source>
        <dbReference type="ARBA" id="ARBA00007726"/>
    </source>
</evidence>
<keyword evidence="8" id="KW-0238">DNA-binding</keyword>
<dbReference type="GO" id="GO:0003684">
    <property type="term" value="F:damaged DNA binding"/>
    <property type="evidence" value="ECO:0007669"/>
    <property type="project" value="InterPro"/>
</dbReference>
<gene>
    <name evidence="14" type="primary">KU80</name>
    <name evidence="14" type="ORF">TSPGSL018_14503</name>
</gene>
<dbReference type="InterPro" id="IPR014893">
    <property type="entry name" value="Ku_PK_bind"/>
</dbReference>
<evidence type="ECO:0000256" key="11">
    <source>
        <dbReference type="ARBA" id="ARBA00023242"/>
    </source>
</evidence>
<dbReference type="InterPro" id="IPR016194">
    <property type="entry name" value="SPOC-like_C_dom_sf"/>
</dbReference>
<evidence type="ECO:0000256" key="8">
    <source>
        <dbReference type="ARBA" id="ARBA00023125"/>
    </source>
</evidence>
<dbReference type="InterPro" id="IPR036465">
    <property type="entry name" value="vWFA_dom_sf"/>
</dbReference>
<dbReference type="AlphaFoldDB" id="A0A061S0Q0"/>
<dbReference type="SUPFAM" id="SSF101420">
    <property type="entry name" value="C-terminal domain of Ku80"/>
    <property type="match status" value="1"/>
</dbReference>
<keyword evidence="9" id="KW-0233">DNA recombination</keyword>
<feature type="compositionally biased region" description="Basic and acidic residues" evidence="12">
    <location>
        <begin position="674"/>
        <end position="708"/>
    </location>
</feature>
<keyword evidence="7" id="KW-0067">ATP-binding</keyword>
<feature type="region of interest" description="Disordered" evidence="12">
    <location>
        <begin position="671"/>
        <end position="708"/>
    </location>
</feature>
<reference evidence="14" key="1">
    <citation type="submission" date="2014-05" db="EMBL/GenBank/DDBJ databases">
        <title>The transcriptome of the halophilic microalga Tetraselmis sp. GSL018 isolated from the Great Salt Lake, Utah.</title>
        <authorList>
            <person name="Jinkerson R.E."/>
            <person name="D'Adamo S."/>
            <person name="Posewitz M.C."/>
        </authorList>
    </citation>
    <scope>NUCLEOTIDE SEQUENCE</scope>
    <source>
        <strain evidence="14">GSL018</strain>
    </source>
</reference>